<keyword evidence="2" id="KW-1185">Reference proteome</keyword>
<dbReference type="EMBL" id="UYSL01021438">
    <property type="protein sequence ID" value="VDL78237.1"/>
    <property type="molecule type" value="Genomic_DNA"/>
</dbReference>
<gene>
    <name evidence="1" type="ORF">NBR_LOCUS14648</name>
</gene>
<organism evidence="3">
    <name type="scientific">Nippostrongylus brasiliensis</name>
    <name type="common">Rat hookworm</name>
    <dbReference type="NCBI Taxonomy" id="27835"/>
    <lineage>
        <taxon>Eukaryota</taxon>
        <taxon>Metazoa</taxon>
        <taxon>Ecdysozoa</taxon>
        <taxon>Nematoda</taxon>
        <taxon>Chromadorea</taxon>
        <taxon>Rhabditida</taxon>
        <taxon>Rhabditina</taxon>
        <taxon>Rhabditomorpha</taxon>
        <taxon>Strongyloidea</taxon>
        <taxon>Heligmosomidae</taxon>
        <taxon>Nippostrongylus</taxon>
    </lineage>
</organism>
<proteinExistence type="predicted"/>
<reference evidence="1 2" key="2">
    <citation type="submission" date="2018-11" db="EMBL/GenBank/DDBJ databases">
        <authorList>
            <consortium name="Pathogen Informatics"/>
        </authorList>
    </citation>
    <scope>NUCLEOTIDE SEQUENCE [LARGE SCALE GENOMIC DNA]</scope>
</reference>
<sequence>MKSKIEEKVMIRGAIDTAILRKGLAKNTLMRIDIAVVTTTSIDEDLILYAKWKEDGAAQLEQLFDAWGYKKPKWRTGQMKQ</sequence>
<evidence type="ECO:0000313" key="1">
    <source>
        <dbReference type="EMBL" id="VDL78237.1"/>
    </source>
</evidence>
<name>A0A0N4YDF2_NIPBR</name>
<protein>
    <submittedName>
        <fullName evidence="3">Transcriptional regulator</fullName>
    </submittedName>
</protein>
<accession>A0A0N4YDF2</accession>
<reference evidence="3" key="1">
    <citation type="submission" date="2017-02" db="UniProtKB">
        <authorList>
            <consortium name="WormBaseParasite"/>
        </authorList>
    </citation>
    <scope>IDENTIFICATION</scope>
</reference>
<evidence type="ECO:0000313" key="2">
    <source>
        <dbReference type="Proteomes" id="UP000271162"/>
    </source>
</evidence>
<dbReference type="WBParaSite" id="NBR_0001464701-mRNA-1">
    <property type="protein sequence ID" value="NBR_0001464701-mRNA-1"/>
    <property type="gene ID" value="NBR_0001464701"/>
</dbReference>
<dbReference type="AlphaFoldDB" id="A0A0N4YDF2"/>
<dbReference type="Proteomes" id="UP000271162">
    <property type="component" value="Unassembled WGS sequence"/>
</dbReference>
<evidence type="ECO:0000313" key="3">
    <source>
        <dbReference type="WBParaSite" id="NBR_0001464701-mRNA-1"/>
    </source>
</evidence>